<proteinExistence type="predicted"/>
<dbReference type="EMBL" id="OX459956">
    <property type="protein sequence ID" value="CAI9162312.1"/>
    <property type="molecule type" value="Genomic_DNA"/>
</dbReference>
<organism evidence="1 2">
    <name type="scientific">Rangifer tarandus platyrhynchus</name>
    <name type="common">Svalbard reindeer</name>
    <dbReference type="NCBI Taxonomy" id="3082113"/>
    <lineage>
        <taxon>Eukaryota</taxon>
        <taxon>Metazoa</taxon>
        <taxon>Chordata</taxon>
        <taxon>Craniata</taxon>
        <taxon>Vertebrata</taxon>
        <taxon>Euteleostomi</taxon>
        <taxon>Mammalia</taxon>
        <taxon>Eutheria</taxon>
        <taxon>Laurasiatheria</taxon>
        <taxon>Artiodactyla</taxon>
        <taxon>Ruminantia</taxon>
        <taxon>Pecora</taxon>
        <taxon>Cervidae</taxon>
        <taxon>Odocoileinae</taxon>
        <taxon>Rangifer</taxon>
    </lineage>
</organism>
<evidence type="ECO:0000313" key="1">
    <source>
        <dbReference type="EMBL" id="CAI9162312.1"/>
    </source>
</evidence>
<gene>
    <name evidence="1" type="ORF">MRATA1EN1_LOCUS11274</name>
</gene>
<accession>A0ABN8YP15</accession>
<reference evidence="1" key="1">
    <citation type="submission" date="2023-04" db="EMBL/GenBank/DDBJ databases">
        <authorList>
            <consortium name="ELIXIR-Norway"/>
        </authorList>
    </citation>
    <scope>NUCLEOTIDE SEQUENCE [LARGE SCALE GENOMIC DNA]</scope>
</reference>
<name>A0ABN8YP15_RANTA</name>
<keyword evidence="2" id="KW-1185">Reference proteome</keyword>
<evidence type="ECO:0000313" key="2">
    <source>
        <dbReference type="Proteomes" id="UP001176941"/>
    </source>
</evidence>
<dbReference type="Proteomes" id="UP001176941">
    <property type="component" value="Chromosome 20"/>
</dbReference>
<sequence>MAIKVKRACLSERSSYHRSLIAAVKTPVSASPLVESLGPAFLSEGQSVCSDKQGPGVWWGLSAETQRGSGAASETGA</sequence>
<protein>
    <submittedName>
        <fullName evidence="1">Uncharacterized protein</fullName>
    </submittedName>
</protein>